<gene>
    <name evidence="1" type="ORF">M378DRAFT_166169</name>
</gene>
<evidence type="ECO:0000313" key="1">
    <source>
        <dbReference type="EMBL" id="KIL62022.1"/>
    </source>
</evidence>
<dbReference type="InParanoid" id="A0A0C2WKH5"/>
<dbReference type="InterPro" id="IPR036047">
    <property type="entry name" value="F-box-like_dom_sf"/>
</dbReference>
<sequence length="364" mass="41069">MDFAVELLHCIFRFCSQGDLASLSQVNSTFKQAAEYLLYRHIDVFVFNPLDQIPHTSWRSWALTEKSLFHTLTSNPQKAAVLRKLHVKSTAGYIYVDEANYSMLGRVADALQNAHALVDLRIMVNPFLDPSKGKLSKAIKSGCFQLHTLYCDASQDLGGIIVSQKHLQLLGFYCISDSVRLYPSICIENFCHIQTDSNREFPGIFMLSRSRSPHDPFRLTLFPELCLPGQALMLCRDIATSIGDPDNFHNIDRLGIYVVDFSSSKYAIICEVIKAMAQYFADCTALSMKVQTGVVQGTVLNPWMIPGFSASIGRFKLLKRLNFYMRRDFSDDDSLHQAGNVLHSFVFKELIFACPTLTEVYVGN</sequence>
<accession>A0A0C2WKH5</accession>
<evidence type="ECO:0008006" key="3">
    <source>
        <dbReference type="Google" id="ProtNLM"/>
    </source>
</evidence>
<organism evidence="1 2">
    <name type="scientific">Amanita muscaria (strain Koide BX008)</name>
    <dbReference type="NCBI Taxonomy" id="946122"/>
    <lineage>
        <taxon>Eukaryota</taxon>
        <taxon>Fungi</taxon>
        <taxon>Dikarya</taxon>
        <taxon>Basidiomycota</taxon>
        <taxon>Agaricomycotina</taxon>
        <taxon>Agaricomycetes</taxon>
        <taxon>Agaricomycetidae</taxon>
        <taxon>Agaricales</taxon>
        <taxon>Pluteineae</taxon>
        <taxon>Amanitaceae</taxon>
        <taxon>Amanita</taxon>
    </lineage>
</organism>
<proteinExistence type="predicted"/>
<keyword evidence="2" id="KW-1185">Reference proteome</keyword>
<dbReference type="EMBL" id="KN818276">
    <property type="protein sequence ID" value="KIL62022.1"/>
    <property type="molecule type" value="Genomic_DNA"/>
</dbReference>
<dbReference type="SUPFAM" id="SSF81383">
    <property type="entry name" value="F-box domain"/>
    <property type="match status" value="1"/>
</dbReference>
<dbReference type="OrthoDB" id="3062746at2759"/>
<dbReference type="AlphaFoldDB" id="A0A0C2WKH5"/>
<dbReference type="Proteomes" id="UP000054549">
    <property type="component" value="Unassembled WGS sequence"/>
</dbReference>
<name>A0A0C2WKH5_AMAMK</name>
<dbReference type="CDD" id="cd09917">
    <property type="entry name" value="F-box_SF"/>
    <property type="match status" value="1"/>
</dbReference>
<dbReference type="HOGENOM" id="CLU_064969_0_0_1"/>
<reference evidence="1 2" key="1">
    <citation type="submission" date="2014-04" db="EMBL/GenBank/DDBJ databases">
        <title>Evolutionary Origins and Diversification of the Mycorrhizal Mutualists.</title>
        <authorList>
            <consortium name="DOE Joint Genome Institute"/>
            <consortium name="Mycorrhizal Genomics Consortium"/>
            <person name="Kohler A."/>
            <person name="Kuo A."/>
            <person name="Nagy L.G."/>
            <person name="Floudas D."/>
            <person name="Copeland A."/>
            <person name="Barry K.W."/>
            <person name="Cichocki N."/>
            <person name="Veneault-Fourrey C."/>
            <person name="LaButti K."/>
            <person name="Lindquist E.A."/>
            <person name="Lipzen A."/>
            <person name="Lundell T."/>
            <person name="Morin E."/>
            <person name="Murat C."/>
            <person name="Riley R."/>
            <person name="Ohm R."/>
            <person name="Sun H."/>
            <person name="Tunlid A."/>
            <person name="Henrissat B."/>
            <person name="Grigoriev I.V."/>
            <person name="Hibbett D.S."/>
            <person name="Martin F."/>
        </authorList>
    </citation>
    <scope>NUCLEOTIDE SEQUENCE [LARGE SCALE GENOMIC DNA]</scope>
    <source>
        <strain evidence="1 2">Koide BX008</strain>
    </source>
</reference>
<evidence type="ECO:0000313" key="2">
    <source>
        <dbReference type="Proteomes" id="UP000054549"/>
    </source>
</evidence>
<protein>
    <recommendedName>
        <fullName evidence="3">F-box domain-containing protein</fullName>
    </recommendedName>
</protein>